<evidence type="ECO:0000313" key="3">
    <source>
        <dbReference type="EMBL" id="TGG95391.1"/>
    </source>
</evidence>
<proteinExistence type="predicted"/>
<dbReference type="Pfam" id="PF05036">
    <property type="entry name" value="SPOR"/>
    <property type="match status" value="1"/>
</dbReference>
<dbReference type="Gene3D" id="3.30.70.1070">
    <property type="entry name" value="Sporulation related repeat"/>
    <property type="match status" value="1"/>
</dbReference>
<dbReference type="PANTHER" id="PTHR38687">
    <property type="entry name" value="CELL DIVISION PROTEIN DEDD-RELATED"/>
    <property type="match status" value="1"/>
</dbReference>
<dbReference type="InterPro" id="IPR007730">
    <property type="entry name" value="SPOR-like_dom"/>
</dbReference>
<dbReference type="RefSeq" id="WP_135481025.1">
    <property type="nucleotide sequence ID" value="NZ_SRMF01000001.1"/>
</dbReference>
<keyword evidence="4" id="KW-1185">Reference proteome</keyword>
<dbReference type="GO" id="GO:0042834">
    <property type="term" value="F:peptidoglycan binding"/>
    <property type="evidence" value="ECO:0007669"/>
    <property type="project" value="InterPro"/>
</dbReference>
<dbReference type="PROSITE" id="PS51724">
    <property type="entry name" value="SPOR"/>
    <property type="match status" value="1"/>
</dbReference>
<dbReference type="InterPro" id="IPR036680">
    <property type="entry name" value="SPOR-like_sf"/>
</dbReference>
<evidence type="ECO:0000256" key="1">
    <source>
        <dbReference type="SAM" id="MobiDB-lite"/>
    </source>
</evidence>
<evidence type="ECO:0000313" key="4">
    <source>
        <dbReference type="Proteomes" id="UP000297475"/>
    </source>
</evidence>
<dbReference type="Proteomes" id="UP000297475">
    <property type="component" value="Unassembled WGS sequence"/>
</dbReference>
<dbReference type="EMBL" id="SRMF01000001">
    <property type="protein sequence ID" value="TGG95391.1"/>
    <property type="molecule type" value="Genomic_DNA"/>
</dbReference>
<dbReference type="AlphaFoldDB" id="A0A4Z0WIC6"/>
<gene>
    <name evidence="3" type="ORF">E4656_02915</name>
</gene>
<protein>
    <submittedName>
        <fullName evidence="3">SPOR domain-containing protein</fullName>
    </submittedName>
</protein>
<accession>A0A4Z0WIC6</accession>
<name>A0A4Z0WIC6_9GAMM</name>
<dbReference type="OrthoDB" id="7069135at2"/>
<evidence type="ECO:0000259" key="2">
    <source>
        <dbReference type="PROSITE" id="PS51724"/>
    </source>
</evidence>
<dbReference type="InterPro" id="IPR052521">
    <property type="entry name" value="Cell_div_SPOR-domain"/>
</dbReference>
<organism evidence="3 4">
    <name type="scientific">Natronospirillum operosum</name>
    <dbReference type="NCBI Taxonomy" id="2759953"/>
    <lineage>
        <taxon>Bacteria</taxon>
        <taxon>Pseudomonadati</taxon>
        <taxon>Pseudomonadota</taxon>
        <taxon>Gammaproteobacteria</taxon>
        <taxon>Oceanospirillales</taxon>
        <taxon>Natronospirillaceae</taxon>
        <taxon>Natronospirillum</taxon>
    </lineage>
</organism>
<dbReference type="GO" id="GO:0030428">
    <property type="term" value="C:cell septum"/>
    <property type="evidence" value="ECO:0007669"/>
    <property type="project" value="TreeGrafter"/>
</dbReference>
<dbReference type="SUPFAM" id="SSF110997">
    <property type="entry name" value="Sporulation related repeat"/>
    <property type="match status" value="1"/>
</dbReference>
<feature type="domain" description="SPOR" evidence="2">
    <location>
        <begin position="95"/>
        <end position="175"/>
    </location>
</feature>
<sequence>MDSALKKRLIGALVLCVLLLLLLPVLFSGQGRLPEARITDIPQAPVLSEAPVLEPEQRARPEPEQVEEILAPSPPVEAEPEAEPPAAAEYETDDAGQIQAWSVQMGSFRDAANARRLLNSLREAGHEAYTRESLLSDGSTLTQVMVGPDRDYEAVQALKDELSDTFDVPALVVRFQP</sequence>
<dbReference type="PANTHER" id="PTHR38687:SF1">
    <property type="entry name" value="CELL DIVISION PROTEIN DEDD"/>
    <property type="match status" value="1"/>
</dbReference>
<comment type="caution">
    <text evidence="3">The sequence shown here is derived from an EMBL/GenBank/DDBJ whole genome shotgun (WGS) entry which is preliminary data.</text>
</comment>
<reference evidence="3 4" key="1">
    <citation type="submission" date="2019-04" db="EMBL/GenBank/DDBJ databases">
        <title>Natronospirillum operosus gen. nov., sp. nov., a haloalkaliphilic satellite isolated from decaying biomass of laboratory culture of cyanobacterium Geitlerinema sp. and proposal of Natronospirillaceae fam. nov. and Saccharospirillaceae fam. nov.</title>
        <authorList>
            <person name="Kevbrin V."/>
            <person name="Boltyanskaya Y."/>
            <person name="Koziaeva V."/>
            <person name="Grouzdev D.S."/>
            <person name="Park M."/>
            <person name="Cho J."/>
        </authorList>
    </citation>
    <scope>NUCLEOTIDE SEQUENCE [LARGE SCALE GENOMIC DNA]</scope>
    <source>
        <strain evidence="3 4">G-116</strain>
    </source>
</reference>
<feature type="region of interest" description="Disordered" evidence="1">
    <location>
        <begin position="49"/>
        <end position="93"/>
    </location>
</feature>
<dbReference type="GO" id="GO:0032506">
    <property type="term" value="P:cytokinetic process"/>
    <property type="evidence" value="ECO:0007669"/>
    <property type="project" value="TreeGrafter"/>
</dbReference>
<dbReference type="GO" id="GO:0032153">
    <property type="term" value="C:cell division site"/>
    <property type="evidence" value="ECO:0007669"/>
    <property type="project" value="TreeGrafter"/>
</dbReference>